<dbReference type="AlphaFoldDB" id="A0A2M4B7G4"/>
<proteinExistence type="predicted"/>
<sequence length="85" mass="10093">MYTVRYILSVSVCVWAHCCGSLTRESYALRGVARSFRFFYVLSVFCQFMIQRAPIKTFRNHNVNSRISYHGKRMKHTPWQKLLKA</sequence>
<protein>
    <submittedName>
        <fullName evidence="1">Putative secreted protein</fullName>
    </submittedName>
</protein>
<organism evidence="1">
    <name type="scientific">Anopheles triannulatus</name>
    <dbReference type="NCBI Taxonomy" id="58253"/>
    <lineage>
        <taxon>Eukaryota</taxon>
        <taxon>Metazoa</taxon>
        <taxon>Ecdysozoa</taxon>
        <taxon>Arthropoda</taxon>
        <taxon>Hexapoda</taxon>
        <taxon>Insecta</taxon>
        <taxon>Pterygota</taxon>
        <taxon>Neoptera</taxon>
        <taxon>Endopterygota</taxon>
        <taxon>Diptera</taxon>
        <taxon>Nematocera</taxon>
        <taxon>Culicoidea</taxon>
        <taxon>Culicidae</taxon>
        <taxon>Anophelinae</taxon>
        <taxon>Anopheles</taxon>
    </lineage>
</organism>
<name>A0A2M4B7G4_9DIPT</name>
<dbReference type="EMBL" id="GGFK01015609">
    <property type="protein sequence ID" value="MBW48930.1"/>
    <property type="molecule type" value="Transcribed_RNA"/>
</dbReference>
<reference evidence="1" key="1">
    <citation type="submission" date="2018-01" db="EMBL/GenBank/DDBJ databases">
        <title>An insight into the sialome of Amazonian anophelines.</title>
        <authorList>
            <person name="Ribeiro J.M."/>
            <person name="Scarpassa V."/>
            <person name="Calvo E."/>
        </authorList>
    </citation>
    <scope>NUCLEOTIDE SEQUENCE</scope>
    <source>
        <tissue evidence="1">Salivary glands</tissue>
    </source>
</reference>
<evidence type="ECO:0000313" key="1">
    <source>
        <dbReference type="EMBL" id="MBW48930.1"/>
    </source>
</evidence>
<accession>A0A2M4B7G4</accession>